<dbReference type="GO" id="GO:0016787">
    <property type="term" value="F:hydrolase activity"/>
    <property type="evidence" value="ECO:0007669"/>
    <property type="project" value="UniProtKB-KW"/>
</dbReference>
<dbReference type="Proteomes" id="UP001069802">
    <property type="component" value="Unassembled WGS sequence"/>
</dbReference>
<feature type="signal peptide" evidence="1">
    <location>
        <begin position="1"/>
        <end position="23"/>
    </location>
</feature>
<proteinExistence type="predicted"/>
<name>A0ABT4LMU8_9PROT</name>
<protein>
    <submittedName>
        <fullName evidence="2">Alpha/beta hydrolase</fullName>
    </submittedName>
</protein>
<sequence length="286" mass="31786">MHKVFFLLISALLLGACQTVSQAEIKNPHGAFAIGDSFNYVQRDKFASDLGRYISKPKETVLFIYNHGTENSGIGQECYPDQIPSYARAIVRQHTQTVLYYLCSQEIGVSSGGDPKQQRYFRRSAEIARILELFRAHGISADRTFLLGHSGGASTTLVAAADIPDAFNGFIVTAPGYGFAHTGKSRETKELAPHYNTWKEAVEKARGKSGLVYAFTGDTFAPPTDLYFMTGMTNLQLIIQSPKPCGISDFHGYPWSRCFRTEETPKIWNYIQKQLAEGSQQAVYAQ</sequence>
<feature type="chain" id="PRO_5045996933" evidence="1">
    <location>
        <begin position="24"/>
        <end position="286"/>
    </location>
</feature>
<reference evidence="2" key="1">
    <citation type="submission" date="2022-12" db="EMBL/GenBank/DDBJ databases">
        <title>Bacterial isolates from different developmental stages of Nematostella vectensis.</title>
        <authorList>
            <person name="Fraune S."/>
        </authorList>
    </citation>
    <scope>NUCLEOTIDE SEQUENCE</scope>
    <source>
        <strain evidence="2">G21630-S1</strain>
    </source>
</reference>
<gene>
    <name evidence="2" type="ORF">O4H49_16535</name>
</gene>
<dbReference type="InterPro" id="IPR029058">
    <property type="entry name" value="AB_hydrolase_fold"/>
</dbReference>
<dbReference type="PROSITE" id="PS51257">
    <property type="entry name" value="PROKAR_LIPOPROTEIN"/>
    <property type="match status" value="1"/>
</dbReference>
<comment type="caution">
    <text evidence="2">The sequence shown here is derived from an EMBL/GenBank/DDBJ whole genome shotgun (WGS) entry which is preliminary data.</text>
</comment>
<organism evidence="2 3">
    <name type="scientific">Kiloniella laminariae</name>
    <dbReference type="NCBI Taxonomy" id="454162"/>
    <lineage>
        <taxon>Bacteria</taxon>
        <taxon>Pseudomonadati</taxon>
        <taxon>Pseudomonadota</taxon>
        <taxon>Alphaproteobacteria</taxon>
        <taxon>Rhodospirillales</taxon>
        <taxon>Kiloniellaceae</taxon>
        <taxon>Kiloniella</taxon>
    </lineage>
</organism>
<evidence type="ECO:0000313" key="3">
    <source>
        <dbReference type="Proteomes" id="UP001069802"/>
    </source>
</evidence>
<dbReference type="EMBL" id="JAPWGY010000007">
    <property type="protein sequence ID" value="MCZ4282396.1"/>
    <property type="molecule type" value="Genomic_DNA"/>
</dbReference>
<keyword evidence="1" id="KW-0732">Signal</keyword>
<accession>A0ABT4LMU8</accession>
<evidence type="ECO:0000313" key="2">
    <source>
        <dbReference type="EMBL" id="MCZ4282396.1"/>
    </source>
</evidence>
<dbReference type="RefSeq" id="WP_269424547.1">
    <property type="nucleotide sequence ID" value="NZ_JAPWGY010000007.1"/>
</dbReference>
<dbReference type="SUPFAM" id="SSF53474">
    <property type="entry name" value="alpha/beta-Hydrolases"/>
    <property type="match status" value="1"/>
</dbReference>
<keyword evidence="2" id="KW-0378">Hydrolase</keyword>
<dbReference type="Gene3D" id="3.40.50.1820">
    <property type="entry name" value="alpha/beta hydrolase"/>
    <property type="match status" value="1"/>
</dbReference>
<evidence type="ECO:0000256" key="1">
    <source>
        <dbReference type="SAM" id="SignalP"/>
    </source>
</evidence>
<keyword evidence="3" id="KW-1185">Reference proteome</keyword>